<keyword evidence="7" id="KW-1185">Reference proteome</keyword>
<dbReference type="PANTHER" id="PTHR11709">
    <property type="entry name" value="MULTI-COPPER OXIDASE"/>
    <property type="match status" value="1"/>
</dbReference>
<protein>
    <submittedName>
        <fullName evidence="6">FtsP/CotA-like multicopper oxidase with cupredoxin domain</fullName>
    </submittedName>
</protein>
<evidence type="ECO:0000256" key="1">
    <source>
        <dbReference type="ARBA" id="ARBA00022723"/>
    </source>
</evidence>
<dbReference type="InterPro" id="IPR008972">
    <property type="entry name" value="Cupredoxin"/>
</dbReference>
<evidence type="ECO:0000259" key="4">
    <source>
        <dbReference type="Pfam" id="PF07731"/>
    </source>
</evidence>
<sequence>MEPITRRRALQLGALGALGAAAGGVGLSRTGLPWTNPSTWSSTSEGARVEAVPGGELLEPEVLRSQDGVLRVDLVAEARVTEVAGRRAQVLTYNGTLPGQTWQVRPGDRLEVRLRNELDTATNMHTHGLVVSPQGNGDNPFISIAPGESFDYRIDLPEDHPTGVFWYHPHRHGTVADQLFGGLYGAIIVTGDEVPVSRDRSLIVSDISLTTDGTIAPVSAQEVMMGREGDLVLVNGQHKPRLAARPGERERWRVINACTSRYLRLAQPGQDLELLGVDGGHEPAPRAVDEVLLAPGNRADLLVTMRNGTSELRTLGYDRGGMGMMGAGMSGPVTLATLAVTGQDTGTTRPVPERTADPDLRERPVDRRREIAFTMTMGGAMMGPGGMGEMMDLGFDGRAFAADRVDQQVAAGAVEEWTITNPTPMDHPFHLHVWPMQLIETDREPVLEPTWRDVVNVPTQGQVRVLVDFSRHPGRSVYHCHILDHEDAGMMATVETG</sequence>
<feature type="domain" description="Plastocyanin-like" evidence="4">
    <location>
        <begin position="391"/>
        <end position="495"/>
    </location>
</feature>
<organism evidence="6 7">
    <name type="scientific">Knoellia remsis</name>
    <dbReference type="NCBI Taxonomy" id="407159"/>
    <lineage>
        <taxon>Bacteria</taxon>
        <taxon>Bacillati</taxon>
        <taxon>Actinomycetota</taxon>
        <taxon>Actinomycetes</taxon>
        <taxon>Micrococcales</taxon>
        <taxon>Intrasporangiaceae</taxon>
        <taxon>Knoellia</taxon>
    </lineage>
</organism>
<dbReference type="CDD" id="cd13853">
    <property type="entry name" value="CuRO_1_Tth-MCO_like"/>
    <property type="match status" value="1"/>
</dbReference>
<accession>A0A2T0U0F8</accession>
<dbReference type="InterPro" id="IPR011706">
    <property type="entry name" value="Cu-oxidase_C"/>
</dbReference>
<dbReference type="OrthoDB" id="345021at2"/>
<dbReference type="Pfam" id="PF00394">
    <property type="entry name" value="Cu-oxidase"/>
    <property type="match status" value="1"/>
</dbReference>
<keyword evidence="2" id="KW-0560">Oxidoreductase</keyword>
<gene>
    <name evidence="6" type="ORF">BCF74_1365</name>
</gene>
<evidence type="ECO:0000256" key="2">
    <source>
        <dbReference type="ARBA" id="ARBA00023002"/>
    </source>
</evidence>
<dbReference type="GO" id="GO:0005507">
    <property type="term" value="F:copper ion binding"/>
    <property type="evidence" value="ECO:0007669"/>
    <property type="project" value="InterPro"/>
</dbReference>
<dbReference type="InterPro" id="IPR001117">
    <property type="entry name" value="Cu-oxidase_2nd"/>
</dbReference>
<dbReference type="Pfam" id="PF07731">
    <property type="entry name" value="Cu-oxidase_2"/>
    <property type="match status" value="1"/>
</dbReference>
<dbReference type="PROSITE" id="PS51318">
    <property type="entry name" value="TAT"/>
    <property type="match status" value="1"/>
</dbReference>
<dbReference type="GO" id="GO:0016491">
    <property type="term" value="F:oxidoreductase activity"/>
    <property type="evidence" value="ECO:0007669"/>
    <property type="project" value="UniProtKB-KW"/>
</dbReference>
<dbReference type="PROSITE" id="PS00080">
    <property type="entry name" value="MULTICOPPER_OXIDASE2"/>
    <property type="match status" value="1"/>
</dbReference>
<dbReference type="InterPro" id="IPR011707">
    <property type="entry name" value="Cu-oxidase-like_N"/>
</dbReference>
<dbReference type="Pfam" id="PF07732">
    <property type="entry name" value="Cu-oxidase_3"/>
    <property type="match status" value="1"/>
</dbReference>
<dbReference type="AlphaFoldDB" id="A0A2T0U0F8"/>
<dbReference type="CDD" id="cd13900">
    <property type="entry name" value="CuRO_3_Tth-MCO_like"/>
    <property type="match status" value="1"/>
</dbReference>
<proteinExistence type="predicted"/>
<dbReference type="InterPro" id="IPR006311">
    <property type="entry name" value="TAT_signal"/>
</dbReference>
<dbReference type="InterPro" id="IPR002355">
    <property type="entry name" value="Cu_oxidase_Cu_BS"/>
</dbReference>
<evidence type="ECO:0000259" key="3">
    <source>
        <dbReference type="Pfam" id="PF00394"/>
    </source>
</evidence>
<dbReference type="Proteomes" id="UP000237822">
    <property type="component" value="Unassembled WGS sequence"/>
</dbReference>
<keyword evidence="1" id="KW-0479">Metal-binding</keyword>
<evidence type="ECO:0000313" key="6">
    <source>
        <dbReference type="EMBL" id="PRY51390.1"/>
    </source>
</evidence>
<dbReference type="CDD" id="cd13881">
    <property type="entry name" value="CuRO_2_McoC_like"/>
    <property type="match status" value="1"/>
</dbReference>
<dbReference type="InterPro" id="IPR045087">
    <property type="entry name" value="Cu-oxidase_fam"/>
</dbReference>
<dbReference type="RefSeq" id="WP_106298884.1">
    <property type="nucleotide sequence ID" value="NZ_PVTI01000036.1"/>
</dbReference>
<evidence type="ECO:0000259" key="5">
    <source>
        <dbReference type="Pfam" id="PF07732"/>
    </source>
</evidence>
<feature type="domain" description="Plastocyanin-like" evidence="3">
    <location>
        <begin position="226"/>
        <end position="307"/>
    </location>
</feature>
<comment type="caution">
    <text evidence="6">The sequence shown here is derived from an EMBL/GenBank/DDBJ whole genome shotgun (WGS) entry which is preliminary data.</text>
</comment>
<feature type="domain" description="Plastocyanin-like" evidence="5">
    <location>
        <begin position="79"/>
        <end position="191"/>
    </location>
</feature>
<dbReference type="EMBL" id="PVTI01000036">
    <property type="protein sequence ID" value="PRY51390.1"/>
    <property type="molecule type" value="Genomic_DNA"/>
</dbReference>
<name>A0A2T0U0F8_9MICO</name>
<dbReference type="PANTHER" id="PTHR11709:SF518">
    <property type="entry name" value="MULTICOPPER OXIDASE"/>
    <property type="match status" value="1"/>
</dbReference>
<reference evidence="6 7" key="1">
    <citation type="submission" date="2018-03" db="EMBL/GenBank/DDBJ databases">
        <title>Genomic Encyclopedia of Archaeal and Bacterial Type Strains, Phase II (KMG-II): from individual species to whole genera.</title>
        <authorList>
            <person name="Goeker M."/>
        </authorList>
    </citation>
    <scope>NUCLEOTIDE SEQUENCE [LARGE SCALE GENOMIC DNA]</scope>
    <source>
        <strain evidence="6 7">ATCC BAA-1496</strain>
    </source>
</reference>
<dbReference type="Gene3D" id="2.60.40.420">
    <property type="entry name" value="Cupredoxins - blue copper proteins"/>
    <property type="match status" value="3"/>
</dbReference>
<evidence type="ECO:0000313" key="7">
    <source>
        <dbReference type="Proteomes" id="UP000237822"/>
    </source>
</evidence>
<dbReference type="SUPFAM" id="SSF49503">
    <property type="entry name" value="Cupredoxins"/>
    <property type="match status" value="3"/>
</dbReference>